<proteinExistence type="predicted"/>
<gene>
    <name evidence="1" type="ORF">CRV2_00019045</name>
</gene>
<accession>A0ACA9UK76</accession>
<protein>
    <submittedName>
        <fullName evidence="1">Uncharacterized protein</fullName>
    </submittedName>
</protein>
<name>A0ACA9UK76_BIOOC</name>
<evidence type="ECO:0000313" key="2">
    <source>
        <dbReference type="Proteomes" id="UP000836387"/>
    </source>
</evidence>
<dbReference type="EMBL" id="CADEHS020000527">
    <property type="protein sequence ID" value="CAG9953472.1"/>
    <property type="molecule type" value="Genomic_DNA"/>
</dbReference>
<evidence type="ECO:0000313" key="1">
    <source>
        <dbReference type="EMBL" id="CAG9953472.1"/>
    </source>
</evidence>
<reference evidence="1" key="2">
    <citation type="submission" date="2021-10" db="EMBL/GenBank/DDBJ databases">
        <authorList>
            <person name="Piombo E."/>
        </authorList>
    </citation>
    <scope>NUCLEOTIDE SEQUENCE</scope>
</reference>
<sequence length="220" mass="25038">MVLLHSDSTFRVKFTFLRVLADEIMGFNSIADRIRLFVVLLIFVFALITFLFLNGIIHGNSSTPNNLGFLLASVILWSIQTQLLPQIIANRVALIMTNRRRARYLKWGLIIIIGPINVAVGYIWTIAHLDGATPTQKHVNMVFEKAVKSFFLVIDLALNLYFLYLVRYHLIANGLDKYWRLFNFNIHLATFPEPHGITKTVETTVVVGDGESDPTFKESV</sequence>
<organism evidence="1 2">
    <name type="scientific">Clonostachys rosea f. rosea IK726</name>
    <dbReference type="NCBI Taxonomy" id="1349383"/>
    <lineage>
        <taxon>Eukaryota</taxon>
        <taxon>Fungi</taxon>
        <taxon>Dikarya</taxon>
        <taxon>Ascomycota</taxon>
        <taxon>Pezizomycotina</taxon>
        <taxon>Sordariomycetes</taxon>
        <taxon>Hypocreomycetidae</taxon>
        <taxon>Hypocreales</taxon>
        <taxon>Bionectriaceae</taxon>
        <taxon>Clonostachys</taxon>
    </lineage>
</organism>
<reference evidence="1" key="1">
    <citation type="submission" date="2020-04" db="EMBL/GenBank/DDBJ databases">
        <authorList>
            <person name="Broberg M."/>
        </authorList>
    </citation>
    <scope>NUCLEOTIDE SEQUENCE</scope>
</reference>
<comment type="caution">
    <text evidence="1">The sequence shown here is derived from an EMBL/GenBank/DDBJ whole genome shotgun (WGS) entry which is preliminary data.</text>
</comment>
<dbReference type="Proteomes" id="UP000836387">
    <property type="component" value="Unassembled WGS sequence"/>
</dbReference>
<keyword evidence="2" id="KW-1185">Reference proteome</keyword>